<reference evidence="1 2" key="1">
    <citation type="submission" date="2021-06" db="EMBL/GenBank/DDBJ databases">
        <authorList>
            <person name="Palmer J.M."/>
        </authorList>
    </citation>
    <scope>NUCLEOTIDE SEQUENCE [LARGE SCALE GENOMIC DNA]</scope>
    <source>
        <strain evidence="2">if_2019</strain>
        <tissue evidence="1">Muscle</tissue>
    </source>
</reference>
<evidence type="ECO:0000313" key="2">
    <source>
        <dbReference type="Proteomes" id="UP001482620"/>
    </source>
</evidence>
<keyword evidence="2" id="KW-1185">Reference proteome</keyword>
<gene>
    <name evidence="1" type="ORF">ILYODFUR_036144</name>
</gene>
<organism evidence="1 2">
    <name type="scientific">Ilyodon furcidens</name>
    <name type="common">goldbreast splitfin</name>
    <dbReference type="NCBI Taxonomy" id="33524"/>
    <lineage>
        <taxon>Eukaryota</taxon>
        <taxon>Metazoa</taxon>
        <taxon>Chordata</taxon>
        <taxon>Craniata</taxon>
        <taxon>Vertebrata</taxon>
        <taxon>Euteleostomi</taxon>
        <taxon>Actinopterygii</taxon>
        <taxon>Neopterygii</taxon>
        <taxon>Teleostei</taxon>
        <taxon>Neoteleostei</taxon>
        <taxon>Acanthomorphata</taxon>
        <taxon>Ovalentaria</taxon>
        <taxon>Atherinomorphae</taxon>
        <taxon>Cyprinodontiformes</taxon>
        <taxon>Goodeidae</taxon>
        <taxon>Ilyodon</taxon>
    </lineage>
</organism>
<protein>
    <submittedName>
        <fullName evidence="1">Uncharacterized protein</fullName>
    </submittedName>
</protein>
<sequence>MISLSSSVIRSSSSSSCFLEKPDSSHLYYQITLWDLIKKKDPPCLLGPAGMTNALRIVKPGSCVHADAHTPAEHLAPICSVSGIYAGNTRASVGCLVHL</sequence>
<name>A0ABV0V9P9_9TELE</name>
<dbReference type="EMBL" id="JAHRIQ010099875">
    <property type="protein sequence ID" value="MEQ2253794.1"/>
    <property type="molecule type" value="Genomic_DNA"/>
</dbReference>
<accession>A0ABV0V9P9</accession>
<dbReference type="Proteomes" id="UP001482620">
    <property type="component" value="Unassembled WGS sequence"/>
</dbReference>
<comment type="caution">
    <text evidence="1">The sequence shown here is derived from an EMBL/GenBank/DDBJ whole genome shotgun (WGS) entry which is preliminary data.</text>
</comment>
<proteinExistence type="predicted"/>
<evidence type="ECO:0000313" key="1">
    <source>
        <dbReference type="EMBL" id="MEQ2253794.1"/>
    </source>
</evidence>